<feature type="transmembrane region" description="Helical" evidence="1">
    <location>
        <begin position="12"/>
        <end position="40"/>
    </location>
</feature>
<reference evidence="2 3" key="1">
    <citation type="submission" date="2024-10" db="EMBL/GenBank/DDBJ databases">
        <authorList>
            <person name="Riesco R."/>
        </authorList>
    </citation>
    <scope>NUCLEOTIDE SEQUENCE [LARGE SCALE GENOMIC DNA]</scope>
    <source>
        <strain evidence="2 3">NCIMB 15449</strain>
    </source>
</reference>
<dbReference type="Proteomes" id="UP001609175">
    <property type="component" value="Unassembled WGS sequence"/>
</dbReference>
<dbReference type="EMBL" id="JBIMSO010000030">
    <property type="protein sequence ID" value="MFH5207866.1"/>
    <property type="molecule type" value="Genomic_DNA"/>
</dbReference>
<organism evidence="2 3">
    <name type="scientific">Antrihabitans spumae</name>
    <dbReference type="NCBI Taxonomy" id="3373370"/>
    <lineage>
        <taxon>Bacteria</taxon>
        <taxon>Bacillati</taxon>
        <taxon>Actinomycetota</taxon>
        <taxon>Actinomycetes</taxon>
        <taxon>Mycobacteriales</taxon>
        <taxon>Nocardiaceae</taxon>
        <taxon>Antrihabitans</taxon>
    </lineage>
</organism>
<comment type="caution">
    <text evidence="2">The sequence shown here is derived from an EMBL/GenBank/DDBJ whole genome shotgun (WGS) entry which is preliminary data.</text>
</comment>
<name>A0ABW7JIS2_9NOCA</name>
<evidence type="ECO:0000256" key="1">
    <source>
        <dbReference type="SAM" id="Phobius"/>
    </source>
</evidence>
<accession>A0ABW7JIS2</accession>
<keyword evidence="1" id="KW-0812">Transmembrane</keyword>
<dbReference type="RefSeq" id="WP_395113304.1">
    <property type="nucleotide sequence ID" value="NZ_JBIMSO010000030.1"/>
</dbReference>
<evidence type="ECO:0008006" key="4">
    <source>
        <dbReference type="Google" id="ProtNLM"/>
    </source>
</evidence>
<evidence type="ECO:0000313" key="3">
    <source>
        <dbReference type="Proteomes" id="UP001609175"/>
    </source>
</evidence>
<gene>
    <name evidence="2" type="ORF">ACHIPZ_06510</name>
</gene>
<sequence length="92" mass="10657">MSTLSDFGACLLLWLLLSALMFAVYVGLVVLVVDPIEVWWRRRARAKRQREQSIREIERIDRDAAVAVDRIQVAYTRAQQLLRNESRKGGRS</sequence>
<protein>
    <recommendedName>
        <fullName evidence="4">Phage shock protein B</fullName>
    </recommendedName>
</protein>
<evidence type="ECO:0000313" key="2">
    <source>
        <dbReference type="EMBL" id="MFH5207866.1"/>
    </source>
</evidence>
<keyword evidence="1" id="KW-0472">Membrane</keyword>
<keyword evidence="1" id="KW-1133">Transmembrane helix</keyword>
<proteinExistence type="predicted"/>